<keyword evidence="2" id="KW-0812">Transmembrane</keyword>
<keyword evidence="2" id="KW-1133">Transmembrane helix</keyword>
<reference evidence="3 4" key="1">
    <citation type="journal article" date="2012" name="Genome Biol.">
        <title>Genome and low-iron response of an oceanic diatom adapted to chronic iron limitation.</title>
        <authorList>
            <person name="Lommer M."/>
            <person name="Specht M."/>
            <person name="Roy A.S."/>
            <person name="Kraemer L."/>
            <person name="Andreson R."/>
            <person name="Gutowska M.A."/>
            <person name="Wolf J."/>
            <person name="Bergner S.V."/>
            <person name="Schilhabel M.B."/>
            <person name="Klostermeier U.C."/>
            <person name="Beiko R.G."/>
            <person name="Rosenstiel P."/>
            <person name="Hippler M."/>
            <person name="Laroche J."/>
        </authorList>
    </citation>
    <scope>NUCLEOTIDE SEQUENCE [LARGE SCALE GENOMIC DNA]</scope>
    <source>
        <strain evidence="3 4">CCMP1005</strain>
    </source>
</reference>
<gene>
    <name evidence="3" type="ORF">THAOC_03892</name>
</gene>
<evidence type="ECO:0000256" key="1">
    <source>
        <dbReference type="SAM" id="MobiDB-lite"/>
    </source>
</evidence>
<protein>
    <recommendedName>
        <fullName evidence="5">PPIase cyclophilin-type domain-containing protein</fullName>
    </recommendedName>
</protein>
<dbReference type="AlphaFoldDB" id="K0TA76"/>
<comment type="caution">
    <text evidence="3">The sequence shown here is derived from an EMBL/GenBank/DDBJ whole genome shotgun (WGS) entry which is preliminary data.</text>
</comment>
<evidence type="ECO:0000256" key="2">
    <source>
        <dbReference type="SAM" id="Phobius"/>
    </source>
</evidence>
<evidence type="ECO:0000313" key="4">
    <source>
        <dbReference type="Proteomes" id="UP000266841"/>
    </source>
</evidence>
<dbReference type="Proteomes" id="UP000266841">
    <property type="component" value="Unassembled WGS sequence"/>
</dbReference>
<accession>K0TA76</accession>
<feature type="region of interest" description="Disordered" evidence="1">
    <location>
        <begin position="1"/>
        <end position="45"/>
    </location>
</feature>
<evidence type="ECO:0000313" key="3">
    <source>
        <dbReference type="EMBL" id="EJK74430.1"/>
    </source>
</evidence>
<keyword evidence="2" id="KW-0472">Membrane</keyword>
<name>K0TA76_THAOC</name>
<evidence type="ECO:0008006" key="5">
    <source>
        <dbReference type="Google" id="ProtNLM"/>
    </source>
</evidence>
<dbReference type="EMBL" id="AGNL01003679">
    <property type="protein sequence ID" value="EJK74430.1"/>
    <property type="molecule type" value="Genomic_DNA"/>
</dbReference>
<sequence>MTTTDTDFHIAASSRRCPREETRGKARRSGAWPQAHGHSGSSRRRRRILHRTARWRYLSALNLLLMSLSMAFIFALYAGMTRRRPLAASAGTAVASATAEKTTRKENSRGGIIRSFADLEEFEIHPKETSSRYMVDPPKDTLPITLVLCSTTKGNLFALVHESWAPKGARRFLEMVDSKYFNSKASRSHRSIKVH</sequence>
<keyword evidence="4" id="KW-1185">Reference proteome</keyword>
<feature type="transmembrane region" description="Helical" evidence="2">
    <location>
        <begin position="55"/>
        <end position="80"/>
    </location>
</feature>
<dbReference type="OrthoDB" id="200120at2759"/>
<organism evidence="3 4">
    <name type="scientific">Thalassiosira oceanica</name>
    <name type="common">Marine diatom</name>
    <dbReference type="NCBI Taxonomy" id="159749"/>
    <lineage>
        <taxon>Eukaryota</taxon>
        <taxon>Sar</taxon>
        <taxon>Stramenopiles</taxon>
        <taxon>Ochrophyta</taxon>
        <taxon>Bacillariophyta</taxon>
        <taxon>Coscinodiscophyceae</taxon>
        <taxon>Thalassiosirophycidae</taxon>
        <taxon>Thalassiosirales</taxon>
        <taxon>Thalassiosiraceae</taxon>
        <taxon>Thalassiosira</taxon>
    </lineage>
</organism>
<proteinExistence type="predicted"/>